<name>A0A7D5P697_9EURY</name>
<organism evidence="4 5">
    <name type="scientific">Halosimplex rubrum</name>
    <dbReference type="NCBI Taxonomy" id="869889"/>
    <lineage>
        <taxon>Archaea</taxon>
        <taxon>Methanobacteriati</taxon>
        <taxon>Methanobacteriota</taxon>
        <taxon>Stenosarchaea group</taxon>
        <taxon>Halobacteria</taxon>
        <taxon>Halobacteriales</taxon>
        <taxon>Haloarculaceae</taxon>
        <taxon>Halosimplex</taxon>
    </lineage>
</organism>
<evidence type="ECO:0000313" key="4">
    <source>
        <dbReference type="EMBL" id="QLH78825.1"/>
    </source>
</evidence>
<dbReference type="OrthoDB" id="236685at2157"/>
<keyword evidence="2" id="KW-0472">Membrane</keyword>
<proteinExistence type="predicted"/>
<keyword evidence="2" id="KW-1133">Transmembrane helix</keyword>
<dbReference type="KEGG" id="hrr:HZS55_16685"/>
<dbReference type="InterPro" id="IPR058387">
    <property type="entry name" value="DUF8074"/>
</dbReference>
<evidence type="ECO:0000313" key="5">
    <source>
        <dbReference type="Proteomes" id="UP000509667"/>
    </source>
</evidence>
<keyword evidence="5" id="KW-1185">Reference proteome</keyword>
<keyword evidence="2" id="KW-0812">Transmembrane</keyword>
<feature type="transmembrane region" description="Helical" evidence="2">
    <location>
        <begin position="6"/>
        <end position="25"/>
    </location>
</feature>
<dbReference type="AlphaFoldDB" id="A0A7D5P697"/>
<protein>
    <recommendedName>
        <fullName evidence="3">DUF8074 domain-containing protein</fullName>
    </recommendedName>
</protein>
<feature type="compositionally biased region" description="Acidic residues" evidence="1">
    <location>
        <begin position="61"/>
        <end position="70"/>
    </location>
</feature>
<dbReference type="Proteomes" id="UP000509667">
    <property type="component" value="Chromosome"/>
</dbReference>
<reference evidence="4 5" key="1">
    <citation type="submission" date="2020-07" db="EMBL/GenBank/DDBJ databases">
        <title>Halosimplex pelagicum sp. nov. and Halosimplex rubrum sp. nov., isolated from salted brown alga Laminaria, and emended description of the genus Halosimplex.</title>
        <authorList>
            <person name="Cui H."/>
        </authorList>
    </citation>
    <scope>NUCLEOTIDE SEQUENCE [LARGE SCALE GENOMIC DNA]</scope>
    <source>
        <strain evidence="4 5">R27</strain>
    </source>
</reference>
<feature type="domain" description="DUF8074" evidence="3">
    <location>
        <begin position="1"/>
        <end position="76"/>
    </location>
</feature>
<feature type="transmembrane region" description="Helical" evidence="2">
    <location>
        <begin position="32"/>
        <end position="51"/>
    </location>
</feature>
<gene>
    <name evidence="4" type="ORF">HZS55_16685</name>
</gene>
<evidence type="ECO:0000256" key="1">
    <source>
        <dbReference type="SAM" id="MobiDB-lite"/>
    </source>
</evidence>
<evidence type="ECO:0000256" key="2">
    <source>
        <dbReference type="SAM" id="Phobius"/>
    </source>
</evidence>
<dbReference type="EMBL" id="CP058910">
    <property type="protein sequence ID" value="QLH78825.1"/>
    <property type="molecule type" value="Genomic_DNA"/>
</dbReference>
<sequence length="80" mass="9025">MELEPVDGAVFIYTFGVMFSALWLSQPGSPPLNLFVFGLFGVVSAGWTVYFKWQIAPQFLPDEDEEEEEPETPRPPTAEE</sequence>
<accession>A0A7D5P697</accession>
<dbReference type="RefSeq" id="WP_179908703.1">
    <property type="nucleotide sequence ID" value="NZ_CP058910.1"/>
</dbReference>
<feature type="region of interest" description="Disordered" evidence="1">
    <location>
        <begin position="60"/>
        <end position="80"/>
    </location>
</feature>
<dbReference type="GeneID" id="56079534"/>
<dbReference type="Pfam" id="PF26275">
    <property type="entry name" value="DUF8074"/>
    <property type="match status" value="1"/>
</dbReference>
<evidence type="ECO:0000259" key="3">
    <source>
        <dbReference type="Pfam" id="PF26275"/>
    </source>
</evidence>